<dbReference type="Gene3D" id="3.30.70.270">
    <property type="match status" value="1"/>
</dbReference>
<dbReference type="Proteomes" id="UP001549363">
    <property type="component" value="Unassembled WGS sequence"/>
</dbReference>
<evidence type="ECO:0000259" key="3">
    <source>
        <dbReference type="PROSITE" id="PS50887"/>
    </source>
</evidence>
<keyword evidence="2" id="KW-0472">Membrane</keyword>
<dbReference type="InterPro" id="IPR043128">
    <property type="entry name" value="Rev_trsase/Diguanyl_cyclase"/>
</dbReference>
<feature type="transmembrane region" description="Helical" evidence="2">
    <location>
        <begin position="101"/>
        <end position="121"/>
    </location>
</feature>
<keyword evidence="2" id="KW-0812">Transmembrane</keyword>
<keyword evidence="1" id="KW-0175">Coiled coil</keyword>
<feature type="transmembrane region" description="Helical" evidence="2">
    <location>
        <begin position="12"/>
        <end position="32"/>
    </location>
</feature>
<sequence length="345" mass="38575">MCKFKFKLSFLIVSIVMVSILATSTISIWGSYQSFNEILIENKRDLKEVYRKEISNITNDYGQLEMQDSDNGIASHAAFEQAANRFLEENTVPFNALFKKIIFPLALTLLVLFLLTLWIAVKIIRPLKGLATGIEGGGEIQNLEEIDGWYLEAYHLKNAVLNTLTESRNRIADLTKQLRLDSLTGIPNRRSMDQVLNELFTNKVPHAIVLIDLDNFKNVNDTYGHTAGDEVLKAFAKIMQESVNQHGVCFRYGGEEFMIILPSTTIEEAVEVAENLRVKQALAENLFGHPVTLSAGITAFSTAIKTPKQLIAIADQALYEAKKSGRNCICVVEEFSGATIARRQP</sequence>
<evidence type="ECO:0000313" key="5">
    <source>
        <dbReference type="Proteomes" id="UP001549363"/>
    </source>
</evidence>
<feature type="coiled-coil region" evidence="1">
    <location>
        <begin position="40"/>
        <end position="67"/>
    </location>
</feature>
<dbReference type="SUPFAM" id="SSF55073">
    <property type="entry name" value="Nucleotide cyclase"/>
    <property type="match status" value="1"/>
</dbReference>
<evidence type="ECO:0000256" key="2">
    <source>
        <dbReference type="SAM" id="Phobius"/>
    </source>
</evidence>
<reference evidence="4 5" key="1">
    <citation type="submission" date="2024-06" db="EMBL/GenBank/DDBJ databases">
        <title>Sorghum-associated microbial communities from plants grown in Nebraska, USA.</title>
        <authorList>
            <person name="Schachtman D."/>
        </authorList>
    </citation>
    <scope>NUCLEOTIDE SEQUENCE [LARGE SCALE GENOMIC DNA]</scope>
    <source>
        <strain evidence="4 5">736</strain>
    </source>
</reference>
<dbReference type="PROSITE" id="PS50887">
    <property type="entry name" value="GGDEF"/>
    <property type="match status" value="1"/>
</dbReference>
<dbReference type="NCBIfam" id="TIGR00254">
    <property type="entry name" value="GGDEF"/>
    <property type="match status" value="1"/>
</dbReference>
<dbReference type="InterPro" id="IPR029787">
    <property type="entry name" value="Nucleotide_cyclase"/>
</dbReference>
<feature type="domain" description="GGDEF" evidence="3">
    <location>
        <begin position="204"/>
        <end position="334"/>
    </location>
</feature>
<dbReference type="PANTHER" id="PTHR45138">
    <property type="entry name" value="REGULATORY COMPONENTS OF SENSORY TRANSDUCTION SYSTEM"/>
    <property type="match status" value="1"/>
</dbReference>
<comment type="caution">
    <text evidence="4">The sequence shown here is derived from an EMBL/GenBank/DDBJ whole genome shotgun (WGS) entry which is preliminary data.</text>
</comment>
<dbReference type="RefSeq" id="WP_354471914.1">
    <property type="nucleotide sequence ID" value="NZ_JBEPSB010000009.1"/>
</dbReference>
<protein>
    <submittedName>
        <fullName evidence="4">Diguanylate cyclase (GGDEF)-like protein</fullName>
    </submittedName>
</protein>
<keyword evidence="5" id="KW-1185">Reference proteome</keyword>
<keyword evidence="2" id="KW-1133">Transmembrane helix</keyword>
<proteinExistence type="predicted"/>
<gene>
    <name evidence="4" type="ORF">ABIA69_002368</name>
</gene>
<dbReference type="Pfam" id="PF00990">
    <property type="entry name" value="GGDEF"/>
    <property type="match status" value="1"/>
</dbReference>
<evidence type="ECO:0000256" key="1">
    <source>
        <dbReference type="SAM" id="Coils"/>
    </source>
</evidence>
<dbReference type="CDD" id="cd01949">
    <property type="entry name" value="GGDEF"/>
    <property type="match status" value="1"/>
</dbReference>
<dbReference type="SMART" id="SM00267">
    <property type="entry name" value="GGDEF"/>
    <property type="match status" value="1"/>
</dbReference>
<dbReference type="EMBL" id="JBEPSB010000009">
    <property type="protein sequence ID" value="MET4561223.1"/>
    <property type="molecule type" value="Genomic_DNA"/>
</dbReference>
<organism evidence="4 5">
    <name type="scientific">Lysinibacillus parviboronicapiens</name>
    <dbReference type="NCBI Taxonomy" id="436516"/>
    <lineage>
        <taxon>Bacteria</taxon>
        <taxon>Bacillati</taxon>
        <taxon>Bacillota</taxon>
        <taxon>Bacilli</taxon>
        <taxon>Bacillales</taxon>
        <taxon>Bacillaceae</taxon>
        <taxon>Lysinibacillus</taxon>
    </lineage>
</organism>
<dbReference type="PANTHER" id="PTHR45138:SF9">
    <property type="entry name" value="DIGUANYLATE CYCLASE DGCM-RELATED"/>
    <property type="match status" value="1"/>
</dbReference>
<dbReference type="InterPro" id="IPR000160">
    <property type="entry name" value="GGDEF_dom"/>
</dbReference>
<accession>A0ABV2PJV5</accession>
<name>A0ABV2PJV5_9BACI</name>
<evidence type="ECO:0000313" key="4">
    <source>
        <dbReference type="EMBL" id="MET4561223.1"/>
    </source>
</evidence>
<dbReference type="InterPro" id="IPR050469">
    <property type="entry name" value="Diguanylate_Cyclase"/>
</dbReference>